<protein>
    <recommendedName>
        <fullName evidence="4 12">4-hydroxy-tetrahydrodipicolinate synthase</fullName>
        <shortName evidence="12">HTPA synthase</shortName>
        <ecNumber evidence="4 12">4.3.3.7</ecNumber>
    </recommendedName>
</protein>
<dbReference type="Pfam" id="PF00701">
    <property type="entry name" value="DHDPS"/>
    <property type="match status" value="1"/>
</dbReference>
<feature type="site" description="Part of a proton relay during catalysis" evidence="12">
    <location>
        <position position="108"/>
    </location>
</feature>
<dbReference type="Proteomes" id="UP000665043">
    <property type="component" value="Chromosome"/>
</dbReference>
<dbReference type="CDD" id="cd00950">
    <property type="entry name" value="DHDPS"/>
    <property type="match status" value="1"/>
</dbReference>
<feature type="site" description="Part of a proton relay during catalysis" evidence="12">
    <location>
        <position position="45"/>
    </location>
</feature>
<comment type="function">
    <text evidence="1 12">Catalyzes the condensation of (S)-aspartate-beta-semialdehyde [(S)-ASA] and pyruvate to 4-hydroxy-tetrahydrodipicolinate (HTPA).</text>
</comment>
<evidence type="ECO:0000313" key="14">
    <source>
        <dbReference type="EMBL" id="QTN01460.1"/>
    </source>
</evidence>
<dbReference type="InterPro" id="IPR002220">
    <property type="entry name" value="DapA-like"/>
</dbReference>
<comment type="catalytic activity">
    <reaction evidence="11 12">
        <text>L-aspartate 4-semialdehyde + pyruvate = (2S,4S)-4-hydroxy-2,3,4,5-tetrahydrodipicolinate + H2O + H(+)</text>
        <dbReference type="Rhea" id="RHEA:34171"/>
        <dbReference type="ChEBI" id="CHEBI:15361"/>
        <dbReference type="ChEBI" id="CHEBI:15377"/>
        <dbReference type="ChEBI" id="CHEBI:15378"/>
        <dbReference type="ChEBI" id="CHEBI:67139"/>
        <dbReference type="ChEBI" id="CHEBI:537519"/>
        <dbReference type="EC" id="4.3.3.7"/>
    </reaction>
</comment>
<dbReference type="PROSITE" id="PS00665">
    <property type="entry name" value="DHDPS_1"/>
    <property type="match status" value="1"/>
</dbReference>
<dbReference type="SMART" id="SM01130">
    <property type="entry name" value="DHDPS"/>
    <property type="match status" value="1"/>
</dbReference>
<dbReference type="GO" id="GO:0008840">
    <property type="term" value="F:4-hydroxy-tetrahydrodipicolinate synthase activity"/>
    <property type="evidence" value="ECO:0007669"/>
    <property type="project" value="UniProtKB-EC"/>
</dbReference>
<proteinExistence type="inferred from homology"/>
<reference evidence="14 15" key="1">
    <citation type="submission" date="2019-12" db="EMBL/GenBank/DDBJ databases">
        <title>The whole genome sequencing of a strain isolated from a Mars analog, Dalangtan Playa.</title>
        <authorList>
            <person name="Huang T."/>
        </authorList>
    </citation>
    <scope>NUCLEOTIDE SEQUENCE [LARGE SCALE GENOMIC DNA]</scope>
    <source>
        <strain evidence="14 15">DP4-553-S</strain>
    </source>
</reference>
<comment type="caution">
    <text evidence="12">Was originally thought to be a dihydrodipicolinate synthase (DHDPS), catalyzing the condensation of (S)-aspartate-beta-semialdehyde [(S)-ASA] and pyruvate to dihydrodipicolinate (DHDP). However, it was shown in E.coli that the product of the enzymatic reaction is not dihydrodipicolinate but in fact (4S)-4-hydroxy-2,3,4,5-tetrahydro-(2S)-dipicolinic acid (HTPA), and that the consecutive dehydration reaction leading to DHDP is not spontaneous but catalyzed by DapB.</text>
</comment>
<name>A0ABX7VX85_9BACI</name>
<keyword evidence="8 12" id="KW-0457">Lysine biosynthesis</keyword>
<feature type="active site" description="Proton donor/acceptor" evidence="12">
    <location>
        <position position="134"/>
    </location>
</feature>
<evidence type="ECO:0000256" key="5">
    <source>
        <dbReference type="ARBA" id="ARBA00022490"/>
    </source>
</evidence>
<comment type="subcellular location">
    <subcellularLocation>
        <location evidence="12">Cytoplasm</location>
    </subcellularLocation>
</comment>
<comment type="similarity">
    <text evidence="3 12 13">Belongs to the DapA family.</text>
</comment>
<dbReference type="NCBIfam" id="TIGR00674">
    <property type="entry name" value="dapA"/>
    <property type="match status" value="1"/>
</dbReference>
<evidence type="ECO:0000256" key="3">
    <source>
        <dbReference type="ARBA" id="ARBA00007592"/>
    </source>
</evidence>
<dbReference type="Gene3D" id="3.20.20.70">
    <property type="entry name" value="Aldolase class I"/>
    <property type="match status" value="1"/>
</dbReference>
<keyword evidence="9 12" id="KW-0456">Lyase</keyword>
<evidence type="ECO:0000256" key="8">
    <source>
        <dbReference type="ARBA" id="ARBA00023154"/>
    </source>
</evidence>
<dbReference type="PANTHER" id="PTHR12128:SF66">
    <property type="entry name" value="4-HYDROXY-2-OXOGLUTARATE ALDOLASE, MITOCHONDRIAL"/>
    <property type="match status" value="1"/>
</dbReference>
<feature type="active site" description="Schiff-base intermediate with substrate" evidence="12">
    <location>
        <position position="162"/>
    </location>
</feature>
<evidence type="ECO:0000256" key="12">
    <source>
        <dbReference type="HAMAP-Rule" id="MF_00418"/>
    </source>
</evidence>
<dbReference type="InterPro" id="IPR020625">
    <property type="entry name" value="Schiff_base-form_aldolases_AS"/>
</dbReference>
<sequence>MNFGRVLTAMVTPFDNKGNVDLEKTTELVNYLLKNGSDGLVIAGTTGESPTLTKEEKIAVFKRVVKDVDKRVPVIAGTGSNNTYATIEFTKKAEAAGVDAALLVVPYYNKPNQRGIYEHFAAVARETALPIMLYNIPGRSVVRMEPETVIELAKIPNIVSIKDSTGDLDAISTIIENTSATFTLYSGDDSLTLPIAAVGGDGIVSVSSHIIGKEMQEMLTAFEMGDTSKASQLHRQLLPIMKGMFMAPSPTPVKTALQIKGMDVGGVRLPLVPLTGEERNQLTQLLSGK</sequence>
<feature type="binding site" evidence="12">
    <location>
        <position position="204"/>
    </location>
    <ligand>
        <name>pyruvate</name>
        <dbReference type="ChEBI" id="CHEBI:15361"/>
    </ligand>
</feature>
<evidence type="ECO:0000256" key="2">
    <source>
        <dbReference type="ARBA" id="ARBA00005120"/>
    </source>
</evidence>
<dbReference type="PANTHER" id="PTHR12128">
    <property type="entry name" value="DIHYDRODIPICOLINATE SYNTHASE"/>
    <property type="match status" value="1"/>
</dbReference>
<evidence type="ECO:0000256" key="9">
    <source>
        <dbReference type="ARBA" id="ARBA00023239"/>
    </source>
</evidence>
<comment type="pathway">
    <text evidence="2 12">Amino-acid biosynthesis; L-lysine biosynthesis via DAP pathway; (S)-tetrahydrodipicolinate from L-aspartate: step 3/4.</text>
</comment>
<dbReference type="PROSITE" id="PS00666">
    <property type="entry name" value="DHDPS_2"/>
    <property type="match status" value="1"/>
</dbReference>
<organism evidence="14 15">
    <name type="scientific">Sediminibacillus dalangtanensis</name>
    <dbReference type="NCBI Taxonomy" id="2729421"/>
    <lineage>
        <taxon>Bacteria</taxon>
        <taxon>Bacillati</taxon>
        <taxon>Bacillota</taxon>
        <taxon>Bacilli</taxon>
        <taxon>Bacillales</taxon>
        <taxon>Bacillaceae</taxon>
        <taxon>Sediminibacillus</taxon>
    </lineage>
</organism>
<dbReference type="InterPro" id="IPR005263">
    <property type="entry name" value="DapA"/>
</dbReference>
<keyword evidence="5 12" id="KW-0963">Cytoplasm</keyword>
<evidence type="ECO:0000256" key="4">
    <source>
        <dbReference type="ARBA" id="ARBA00012086"/>
    </source>
</evidence>
<dbReference type="InterPro" id="IPR013785">
    <property type="entry name" value="Aldolase_TIM"/>
</dbReference>
<dbReference type="PIRSF" id="PIRSF001365">
    <property type="entry name" value="DHDPS"/>
    <property type="match status" value="1"/>
</dbReference>
<evidence type="ECO:0000256" key="1">
    <source>
        <dbReference type="ARBA" id="ARBA00003294"/>
    </source>
</evidence>
<keyword evidence="6 12" id="KW-0028">Amino-acid biosynthesis</keyword>
<accession>A0ABX7VX85</accession>
<feature type="binding site" evidence="12">
    <location>
        <position position="46"/>
    </location>
    <ligand>
        <name>pyruvate</name>
        <dbReference type="ChEBI" id="CHEBI:15361"/>
    </ligand>
</feature>
<evidence type="ECO:0000256" key="7">
    <source>
        <dbReference type="ARBA" id="ARBA00022915"/>
    </source>
</evidence>
<dbReference type="PRINTS" id="PR00146">
    <property type="entry name" value="DHPICSNTHASE"/>
</dbReference>
<keyword evidence="15" id="KW-1185">Reference proteome</keyword>
<comment type="subunit">
    <text evidence="12">Homotetramer; dimer of dimers.</text>
</comment>
<evidence type="ECO:0000256" key="10">
    <source>
        <dbReference type="ARBA" id="ARBA00023270"/>
    </source>
</evidence>
<gene>
    <name evidence="12 14" type="primary">dapA</name>
    <name evidence="14" type="ORF">ERJ70_09195</name>
</gene>
<keyword evidence="7 12" id="KW-0220">Diaminopimelate biosynthesis</keyword>
<evidence type="ECO:0000313" key="15">
    <source>
        <dbReference type="Proteomes" id="UP000665043"/>
    </source>
</evidence>
<evidence type="ECO:0000256" key="13">
    <source>
        <dbReference type="PIRNR" id="PIRNR001365"/>
    </source>
</evidence>
<dbReference type="EC" id="4.3.3.7" evidence="4 12"/>
<keyword evidence="10 12" id="KW-0704">Schiff base</keyword>
<dbReference type="EMBL" id="CP046956">
    <property type="protein sequence ID" value="QTN01460.1"/>
    <property type="molecule type" value="Genomic_DNA"/>
</dbReference>
<dbReference type="SUPFAM" id="SSF51569">
    <property type="entry name" value="Aldolase"/>
    <property type="match status" value="1"/>
</dbReference>
<evidence type="ECO:0000256" key="11">
    <source>
        <dbReference type="ARBA" id="ARBA00047836"/>
    </source>
</evidence>
<dbReference type="HAMAP" id="MF_00418">
    <property type="entry name" value="DapA"/>
    <property type="match status" value="1"/>
</dbReference>
<dbReference type="InterPro" id="IPR020624">
    <property type="entry name" value="Schiff_base-form_aldolases_CS"/>
</dbReference>
<evidence type="ECO:0000256" key="6">
    <source>
        <dbReference type="ARBA" id="ARBA00022605"/>
    </source>
</evidence>